<dbReference type="InterPro" id="IPR037006">
    <property type="entry name" value="CheA-like_homodim_sf"/>
</dbReference>
<evidence type="ECO:0000313" key="13">
    <source>
        <dbReference type="EMBL" id="UWZ33842.1"/>
    </source>
</evidence>
<feature type="compositionally biased region" description="Basic and acidic residues" evidence="9">
    <location>
        <begin position="361"/>
        <end position="375"/>
    </location>
</feature>
<feature type="domain" description="Histidine kinase" evidence="10">
    <location>
        <begin position="398"/>
        <end position="639"/>
    </location>
</feature>
<evidence type="ECO:0000256" key="6">
    <source>
        <dbReference type="ARBA" id="ARBA00022777"/>
    </source>
</evidence>
<dbReference type="Pfam" id="PF01627">
    <property type="entry name" value="Hpt"/>
    <property type="match status" value="1"/>
</dbReference>
<dbReference type="InterPro" id="IPR004105">
    <property type="entry name" value="CheA-like_dim"/>
</dbReference>
<evidence type="ECO:0000256" key="5">
    <source>
        <dbReference type="ARBA" id="ARBA00022679"/>
    </source>
</evidence>
<dbReference type="SMART" id="SM01231">
    <property type="entry name" value="H-kinase_dim"/>
    <property type="match status" value="1"/>
</dbReference>
<proteinExistence type="predicted"/>
<dbReference type="EC" id="2.7.13.3" evidence="3"/>
<dbReference type="InterPro" id="IPR005467">
    <property type="entry name" value="His_kinase_dom"/>
</dbReference>
<dbReference type="PRINTS" id="PR00344">
    <property type="entry name" value="BCTRLSENSOR"/>
</dbReference>
<evidence type="ECO:0000259" key="11">
    <source>
        <dbReference type="PROSITE" id="PS50851"/>
    </source>
</evidence>
<dbReference type="SUPFAM" id="SSF55874">
    <property type="entry name" value="ATPase domain of HSP90 chaperone/DNA topoisomerase II/histidine kinase"/>
    <property type="match status" value="1"/>
</dbReference>
<evidence type="ECO:0000256" key="3">
    <source>
        <dbReference type="ARBA" id="ARBA00012438"/>
    </source>
</evidence>
<organism evidence="13 14">
    <name type="scientific">Dactylosporangium roseum</name>
    <dbReference type="NCBI Taxonomy" id="47989"/>
    <lineage>
        <taxon>Bacteria</taxon>
        <taxon>Bacillati</taxon>
        <taxon>Actinomycetota</taxon>
        <taxon>Actinomycetes</taxon>
        <taxon>Micromonosporales</taxon>
        <taxon>Micromonosporaceae</taxon>
        <taxon>Dactylosporangium</taxon>
    </lineage>
</organism>
<dbReference type="PROSITE" id="PS50894">
    <property type="entry name" value="HPT"/>
    <property type="match status" value="1"/>
</dbReference>
<evidence type="ECO:0000256" key="2">
    <source>
        <dbReference type="ARBA" id="ARBA00004236"/>
    </source>
</evidence>
<dbReference type="InterPro" id="IPR003594">
    <property type="entry name" value="HATPase_dom"/>
</dbReference>
<dbReference type="PANTHER" id="PTHR43395:SF1">
    <property type="entry name" value="CHEMOTAXIS PROTEIN CHEA"/>
    <property type="match status" value="1"/>
</dbReference>
<feature type="modified residue" description="Phosphohistidine" evidence="8">
    <location>
        <position position="44"/>
    </location>
</feature>
<evidence type="ECO:0000256" key="1">
    <source>
        <dbReference type="ARBA" id="ARBA00000085"/>
    </source>
</evidence>
<keyword evidence="5" id="KW-0808">Transferase</keyword>
<dbReference type="SMART" id="SM00073">
    <property type="entry name" value="HPT"/>
    <property type="match status" value="1"/>
</dbReference>
<dbReference type="PROSITE" id="PS50851">
    <property type="entry name" value="CHEW"/>
    <property type="match status" value="1"/>
</dbReference>
<dbReference type="PANTHER" id="PTHR43395">
    <property type="entry name" value="SENSOR HISTIDINE KINASE CHEA"/>
    <property type="match status" value="1"/>
</dbReference>
<sequence length="777" mass="82122">MNPLLAQFLAEAGDLLDQVGEGLLRLESDPGDAERVNEVFRAAHTLKGSSGLFDFPELTHLTHAAEDLLDAVRAGHVPLDSALTDDLLAAFDLIRSWLAHVTVEERLPGGAETDAAALIVRLRAPIGGPAAGGPAASAGTARAAGVASRAPGWVAELGAQVVDELTEWLGTTSATLRFVRYLPDEGCYFRGEDPLLFVRQVPALHHLEVLRPDVWPAPDEYDEYACRLGFVLATRAAVSELEYVFRYVSEQVEIVELDAAALRAPVAPDPAGPPDETVADVVAVLDAAAHALAPHTGGAPAGAHLRSVARSVAAAARTLGTTTADLDTADAEGIASTVRDLLDRVRGTGGAPAAAATADVHPTHPVDPVERRPGDAETGQVGTRMLKVDQAKVDRLMELAGELNVAKNSLTYLAEAAEEGLGGRALSRRIKDQYAGLHRIAEELQAAVMDVRMLPLSVSFCRFPRLVRDLSRRLGKRIELVTEGGDTMADKDVIEALGDPLVHLVRNSLDHGIEPPDERTAAGKPPQAAITLSAIADGDAVVVEVADDGRGIDPARVKLKAYERGLIDEEQLASIGDADAVNLVFQPGFSTADQVSDLSGRGVGMDAVRASVERLGGTVTMRSELGAGTVARLRLPLSMAVTQVMVVSVAGQRFGIPVDLVVETVRVPRREIGRVLHQDVVVLREEVVPVVDLAETLGMPWQPEPGADRAVLVVNVAGGRAGLLVERFHREVDVILKPMDGLLRGAPQFVGTALLGDGLVLLVLNLKEVIGLGARAA</sequence>
<evidence type="ECO:0000256" key="7">
    <source>
        <dbReference type="ARBA" id="ARBA00023012"/>
    </source>
</evidence>
<protein>
    <recommendedName>
        <fullName evidence="3">histidine kinase</fullName>
        <ecNumber evidence="3">2.7.13.3</ecNumber>
    </recommendedName>
</protein>
<dbReference type="Gene3D" id="3.30.565.10">
    <property type="entry name" value="Histidine kinase-like ATPase, C-terminal domain"/>
    <property type="match status" value="1"/>
</dbReference>
<dbReference type="InterPro" id="IPR004358">
    <property type="entry name" value="Sig_transdc_His_kin-like_C"/>
</dbReference>
<evidence type="ECO:0000256" key="9">
    <source>
        <dbReference type="SAM" id="MobiDB-lite"/>
    </source>
</evidence>
<feature type="domain" description="HPt" evidence="12">
    <location>
        <begin position="1"/>
        <end position="101"/>
    </location>
</feature>
<dbReference type="Gene3D" id="1.10.287.560">
    <property type="entry name" value="Histidine kinase CheA-like, homodimeric domain"/>
    <property type="match status" value="1"/>
</dbReference>
<comment type="subcellular location">
    <subcellularLocation>
        <location evidence="2">Cell membrane</location>
    </subcellularLocation>
</comment>
<reference evidence="13" key="1">
    <citation type="submission" date="2021-04" db="EMBL/GenBank/DDBJ databases">
        <title>Biosynthetic gene clusters of Dactylosporangioum roseum.</title>
        <authorList>
            <person name="Hartkoorn R.C."/>
            <person name="Beaudoing E."/>
            <person name="Hot D."/>
            <person name="Moureu S."/>
        </authorList>
    </citation>
    <scope>NUCLEOTIDE SEQUENCE</scope>
    <source>
        <strain evidence="13">NRRL B-16295</strain>
    </source>
</reference>
<dbReference type="Proteomes" id="UP001058271">
    <property type="component" value="Chromosome"/>
</dbReference>
<dbReference type="SUPFAM" id="SSF47384">
    <property type="entry name" value="Homodimeric domain of signal transducing histidine kinase"/>
    <property type="match status" value="1"/>
</dbReference>
<dbReference type="Gene3D" id="1.20.120.160">
    <property type="entry name" value="HPT domain"/>
    <property type="match status" value="1"/>
</dbReference>
<dbReference type="InterPro" id="IPR036890">
    <property type="entry name" value="HATPase_C_sf"/>
</dbReference>
<dbReference type="Pfam" id="PF01584">
    <property type="entry name" value="CheW"/>
    <property type="match status" value="1"/>
</dbReference>
<dbReference type="SUPFAM" id="SSF47226">
    <property type="entry name" value="Histidine-containing phosphotransfer domain, HPT domain"/>
    <property type="match status" value="1"/>
</dbReference>
<dbReference type="RefSeq" id="WP_260723120.1">
    <property type="nucleotide sequence ID" value="NZ_BAAABS010000009.1"/>
</dbReference>
<dbReference type="Gene3D" id="2.40.50.180">
    <property type="entry name" value="CheA-289, Domain 4"/>
    <property type="match status" value="1"/>
</dbReference>
<keyword evidence="7" id="KW-0902">Two-component regulatory system</keyword>
<feature type="domain" description="CheW-like" evidence="11">
    <location>
        <begin position="641"/>
        <end position="775"/>
    </location>
</feature>
<dbReference type="EMBL" id="CP073721">
    <property type="protein sequence ID" value="UWZ33842.1"/>
    <property type="molecule type" value="Genomic_DNA"/>
</dbReference>
<feature type="region of interest" description="Disordered" evidence="9">
    <location>
        <begin position="349"/>
        <end position="380"/>
    </location>
</feature>
<evidence type="ECO:0000259" key="12">
    <source>
        <dbReference type="PROSITE" id="PS50894"/>
    </source>
</evidence>
<dbReference type="InterPro" id="IPR008207">
    <property type="entry name" value="Sig_transdc_His_kin_Hpt_dom"/>
</dbReference>
<keyword evidence="4 8" id="KW-0597">Phosphoprotein</keyword>
<dbReference type="Pfam" id="PF02895">
    <property type="entry name" value="H-kinase_dim"/>
    <property type="match status" value="1"/>
</dbReference>
<evidence type="ECO:0000256" key="4">
    <source>
        <dbReference type="ARBA" id="ARBA00022553"/>
    </source>
</evidence>
<dbReference type="CDD" id="cd00088">
    <property type="entry name" value="HPT"/>
    <property type="match status" value="1"/>
</dbReference>
<dbReference type="InterPro" id="IPR036061">
    <property type="entry name" value="CheW-like_dom_sf"/>
</dbReference>
<evidence type="ECO:0000259" key="10">
    <source>
        <dbReference type="PROSITE" id="PS50109"/>
    </source>
</evidence>
<dbReference type="Pfam" id="PF02518">
    <property type="entry name" value="HATPase_c"/>
    <property type="match status" value="1"/>
</dbReference>
<dbReference type="SMART" id="SM00387">
    <property type="entry name" value="HATPase_c"/>
    <property type="match status" value="1"/>
</dbReference>
<dbReference type="PROSITE" id="PS50109">
    <property type="entry name" value="HIS_KIN"/>
    <property type="match status" value="1"/>
</dbReference>
<dbReference type="InterPro" id="IPR002545">
    <property type="entry name" value="CheW-lke_dom"/>
</dbReference>
<dbReference type="SMART" id="SM00260">
    <property type="entry name" value="CheW"/>
    <property type="match status" value="1"/>
</dbReference>
<gene>
    <name evidence="13" type="ORF">Drose_21465</name>
</gene>
<evidence type="ECO:0000313" key="14">
    <source>
        <dbReference type="Proteomes" id="UP001058271"/>
    </source>
</evidence>
<dbReference type="CDD" id="cd16916">
    <property type="entry name" value="HATPase_CheA-like"/>
    <property type="match status" value="1"/>
</dbReference>
<keyword evidence="14" id="KW-1185">Reference proteome</keyword>
<accession>A0ABY5YWE2</accession>
<dbReference type="InterPro" id="IPR036641">
    <property type="entry name" value="HPT_dom_sf"/>
</dbReference>
<dbReference type="SUPFAM" id="SSF50341">
    <property type="entry name" value="CheW-like"/>
    <property type="match status" value="1"/>
</dbReference>
<keyword evidence="6" id="KW-0418">Kinase</keyword>
<evidence type="ECO:0000256" key="8">
    <source>
        <dbReference type="PROSITE-ProRule" id="PRU00110"/>
    </source>
</evidence>
<name>A0ABY5YWE2_9ACTN</name>
<dbReference type="InterPro" id="IPR051315">
    <property type="entry name" value="Bact_Chemotaxis_CheA"/>
</dbReference>
<comment type="catalytic activity">
    <reaction evidence="1">
        <text>ATP + protein L-histidine = ADP + protein N-phospho-L-histidine.</text>
        <dbReference type="EC" id="2.7.13.3"/>
    </reaction>
</comment>
<dbReference type="InterPro" id="IPR036097">
    <property type="entry name" value="HisK_dim/P_sf"/>
</dbReference>